<dbReference type="AlphaFoldDB" id="A0AAP0J7Z9"/>
<feature type="region of interest" description="Disordered" evidence="1">
    <location>
        <begin position="1"/>
        <end position="23"/>
    </location>
</feature>
<organism evidence="2 3">
    <name type="scientific">Stephania yunnanensis</name>
    <dbReference type="NCBI Taxonomy" id="152371"/>
    <lineage>
        <taxon>Eukaryota</taxon>
        <taxon>Viridiplantae</taxon>
        <taxon>Streptophyta</taxon>
        <taxon>Embryophyta</taxon>
        <taxon>Tracheophyta</taxon>
        <taxon>Spermatophyta</taxon>
        <taxon>Magnoliopsida</taxon>
        <taxon>Ranunculales</taxon>
        <taxon>Menispermaceae</taxon>
        <taxon>Menispermoideae</taxon>
        <taxon>Cissampelideae</taxon>
        <taxon>Stephania</taxon>
    </lineage>
</organism>
<comment type="caution">
    <text evidence="2">The sequence shown here is derived from an EMBL/GenBank/DDBJ whole genome shotgun (WGS) entry which is preliminary data.</text>
</comment>
<accession>A0AAP0J7Z9</accession>
<keyword evidence="3" id="KW-1185">Reference proteome</keyword>
<dbReference type="Proteomes" id="UP001420932">
    <property type="component" value="Unassembled WGS sequence"/>
</dbReference>
<protein>
    <submittedName>
        <fullName evidence="2">Uncharacterized protein</fullName>
    </submittedName>
</protein>
<reference evidence="2 3" key="1">
    <citation type="submission" date="2024-01" db="EMBL/GenBank/DDBJ databases">
        <title>Genome assemblies of Stephania.</title>
        <authorList>
            <person name="Yang L."/>
        </authorList>
    </citation>
    <scope>NUCLEOTIDE SEQUENCE [LARGE SCALE GENOMIC DNA]</scope>
    <source>
        <strain evidence="2">YNDBR</strain>
        <tissue evidence="2">Leaf</tissue>
    </source>
</reference>
<dbReference type="EMBL" id="JBBNAF010000007">
    <property type="protein sequence ID" value="KAK9129094.1"/>
    <property type="molecule type" value="Genomic_DNA"/>
</dbReference>
<sequence length="91" mass="9647">MSMKAQGTPENDVSIQQSPWHPKVSGSFLRPSTIYFPLPTVLSKATIAWSFAPLGSNTRPKGGSAGGDARGSAGLIRRSPGCHGLYNVYPM</sequence>
<feature type="compositionally biased region" description="Polar residues" evidence="1">
    <location>
        <begin position="8"/>
        <end position="19"/>
    </location>
</feature>
<proteinExistence type="predicted"/>
<evidence type="ECO:0000313" key="3">
    <source>
        <dbReference type="Proteomes" id="UP001420932"/>
    </source>
</evidence>
<evidence type="ECO:0000256" key="1">
    <source>
        <dbReference type="SAM" id="MobiDB-lite"/>
    </source>
</evidence>
<evidence type="ECO:0000313" key="2">
    <source>
        <dbReference type="EMBL" id="KAK9129094.1"/>
    </source>
</evidence>
<gene>
    <name evidence="2" type="ORF">Syun_017891</name>
</gene>
<name>A0AAP0J7Z9_9MAGN</name>